<feature type="domain" description="DUF4214" evidence="2">
    <location>
        <begin position="2540"/>
        <end position="2598"/>
    </location>
</feature>
<protein>
    <submittedName>
        <fullName evidence="3">Uncharacterized protein DUF4214</fullName>
    </submittedName>
</protein>
<organism evidence="3 4">
    <name type="scientific">Sulfitobacter mediterraneus</name>
    <dbReference type="NCBI Taxonomy" id="83219"/>
    <lineage>
        <taxon>Bacteria</taxon>
        <taxon>Pseudomonadati</taxon>
        <taxon>Pseudomonadota</taxon>
        <taxon>Alphaproteobacteria</taxon>
        <taxon>Rhodobacterales</taxon>
        <taxon>Roseobacteraceae</taxon>
        <taxon>Sulfitobacter</taxon>
    </lineage>
</organism>
<comment type="caution">
    <text evidence="3">The sequence shown here is derived from an EMBL/GenBank/DDBJ whole genome shotgun (WGS) entry which is preliminary data.</text>
</comment>
<proteinExistence type="predicted"/>
<gene>
    <name evidence="3" type="ORF">C8N31_11523</name>
</gene>
<dbReference type="InterPro" id="IPR001343">
    <property type="entry name" value="Hemolysn_Ca-bd"/>
</dbReference>
<dbReference type="PROSITE" id="PS00330">
    <property type="entry name" value="HEMOLYSIN_CALCIUM"/>
    <property type="match status" value="2"/>
</dbReference>
<dbReference type="InterPro" id="IPR025282">
    <property type="entry name" value="DUF4214"/>
</dbReference>
<dbReference type="Pfam" id="PF00353">
    <property type="entry name" value="HemolysinCabind"/>
    <property type="match status" value="1"/>
</dbReference>
<accession>A0A2T6C8V3</accession>
<dbReference type="SUPFAM" id="SSF55486">
    <property type="entry name" value="Metalloproteases ('zincins'), catalytic domain"/>
    <property type="match status" value="1"/>
</dbReference>
<dbReference type="Proteomes" id="UP000244092">
    <property type="component" value="Unassembled WGS sequence"/>
</dbReference>
<dbReference type="Pfam" id="PF13946">
    <property type="entry name" value="DUF4214"/>
    <property type="match status" value="1"/>
</dbReference>
<reference evidence="3 4" key="1">
    <citation type="submission" date="2018-04" db="EMBL/GenBank/DDBJ databases">
        <title>Genomic Encyclopedia of Archaeal and Bacterial Type Strains, Phase II (KMG-II): from individual species to whole genera.</title>
        <authorList>
            <person name="Goeker M."/>
        </authorList>
    </citation>
    <scope>NUCLEOTIDE SEQUENCE [LARGE SCALE GENOMIC DNA]</scope>
    <source>
        <strain evidence="3 4">DSM 12244</strain>
    </source>
</reference>
<dbReference type="InterPro" id="IPR011049">
    <property type="entry name" value="Serralysin-like_metalloprot_C"/>
</dbReference>
<dbReference type="Gene3D" id="2.150.10.10">
    <property type="entry name" value="Serralysin-like metalloprotease, C-terminal"/>
    <property type="match status" value="1"/>
</dbReference>
<dbReference type="Gene3D" id="2.60.120.380">
    <property type="match status" value="14"/>
</dbReference>
<dbReference type="SUPFAM" id="SSF89260">
    <property type="entry name" value="Collagen-binding domain"/>
    <property type="match status" value="1"/>
</dbReference>
<sequence length="2699" mass="282111">MPDDFDASIETTGSVPNGDAITGEIETIGDQDWFAVSMLAGQTYEIRIDGIYSDDLNTLFDPFLRGIYDNAGLAIPGQADDESDPATRSASTTYTAAYSGQHFIAASAYNQGTGSYTLSVSDLGTFDDYASSTLTTGSVFADGSAYGTFEAQGDSDWFRTDLVEGVTYRFELFGDGFGTWATAPAVSLGLLRDANGDAISGSLDIGGAGQFPVSTFFEYTATYSGAHYVDASTSGSDVGRYQLDIMDLGYSDDYSESDFAPGFIAVNGSTTGEIEADGDVDWIEVTLTAGETYDIYALGLDTADGTLDFPVIEALIDPLGSVVPYAFNGGASGGNSALRYLATASGVHHIAIASYIGHTGTYTVEVDEIAVIDDYGNNPSSDGHLPINAAVGGEIETPFDQDFFHVELTAGTIYQFDLNSFGVVDPFIRGLYSYAWNNYYNHPDNLIPGTENDDIADGILDSRITFTAPTTGDYFISAGAFSSTTGFYSLSLLTVGSAPDDYANTALTTGALTIGGNTTGTNETEDDEDWFAVTLDEGFIYTFTLLGEDSYLSDFDFPALRVYASSGFEAFGVSDENFTYNYGQITFTAYETGTFYVAVGDDGAQNGTGYYQLSGSLVGPLDDFAGDTSTTGTFSPGGFDNTHVTGTIETFDDTDWFAVSLIQGNLYDIHLKGEETGVGTLEDPLFVGVYDIQGAFLGGSDDDSGEGLNSFSTYEATYTGTHYFAVSASPSEGSDTGSYVLQYDDLGPALDTPLLDETVNEGDTFTASLTLEDVGFSSDTVIDWDVTSVLFAGTALSPDDYIFTSSVDDTLEISVLAVDDDRIEDDETLTIDATGFVDWVGPAGGNGGATYENVNGGQVFGQLQRTEVELSLDFTINSAPEGATNEIFDYQFDSPEVIGNVLIEYLDGSGESFSVLPFTFGGALTGSLSANGDITVTDAAASPGSRLVIPFTVIDARGATTQGSQFITMAELTDDFLPGIDATQYGDLTLDLAATGSIETLGDRDRFLISLEAEQVYSLSLTSSDLGNTPLPNPEIIGLFDPQGFLVGGTSDDNSGTGNDAQTPTFTVAADGIYEVEVAGSGDLSTGDYALTATSLGAVDDYLPGLFATSLGAITIGQGATGRLETETDRDRFTVELTAGHTYELNLTGNGISNDPLLNPELYGVFDPLGTLVAGTTDDDGGQRFDARVDSFRVTVDGLYEIEVGSSGDGFAGDYALTIDTKDDFLPGTAVDIPASQFGTLAPDSTANGHIDFEGDRDRFTVDLTAGEFYALSVTGTSGISDPSLIGVFDNEGIMVSGTADGDDDPILDGVVPIFSVSSTDTYEVEIGSNGPQGGGYRVELITLGTEDDFLPGPFATAFGAIAPGQTQVGEIESAGDTDSFLATLEAGKLYTLSLEGSGTGGGTLSDPALLGVYDPLSQFLDGSTDDNSGTGTNALVTGFNVGADGIYEIEVGSFQQGATGSYSLSLLVDGFIDDFLPGGTASQLGNLAADSNATGSIEFDTDRDRFQVTLEAGLVYDITVSGASGGGGNLPDPELFGLFDLQNNLVAGTTDNDSGTDQDASSGSFTVGSDGIYEIEVGSHLDIGTGDYTVSVNTLGTVDDYLPGSFADVFGALTVDAPALGTIEASGDRDRFDVTLLAGIEYNISLEGAATSGGSLSNPELIGLFDGSGALIAGTSDDNGGVGDNALVTGLTVDQDGTYQIEVAASGDLGIGDYTLEVDFIRYLDDYLPGVADDFGALTLGTPGTGIIDSPGDTDRFLVTLDGGTSYQINLRGSDSNGGTLTDPFLSGVFALDGSGPFSQSVDDDGGVGLDSLANFTPPEQGQYYIEVSGFDDEVGSYTVSIDDLGLLDDFAADVSTTGQIAPGGSATGTIDFPDDRDWFQADLTAGRLYQIDLLSEDGSAALSDPYFYGVYDSNGVLISNTENDDGGDGANSALQFSVETSGTHYFSAGGFLETTGQYRMNLNDLGGVVDNDSFDITLDYQGPEEFRQGFEEAAARWENVIVGDLPFASVEGYGFVDDILIEVQIVDIDLVFEGVEQDILAISGVVEQRGTDLTLGELLPTRSRIVVNAEAAETVKLSIDDLAANAIGRALGFGSLWEELGLVQNTDGGAAYVGSNALREFADVLGTPNGSALLEDGANGGLANEYWRESVLGRELMTPTIGFRIDAPRPPGVIDNALSAITIGAMEDLGYMVNYAAADPFALSALAGTQASVVQTPTPSPNTANPAPAALALTDNYTDIPGGETMYYVRPNVLTETPASYGLVNGNTNLISADGTSALFLEGVTGQNLLIDLNGGFAKNSPTAVADLSGTVHTAEVFSQSGSLLLRFDFSQKPVQIQDLLADWPGFEFADENVIVVDSLPGASVRINPDAQVGDGNQINAGASDDYVRGSDAPEYINGGADDDILLGQGGDDTLIGGSGADIIDGGAGRDTASFSGAQTAYTLTLSPTKTLIADRRTEADGSDTLINVELLDFSTNLFDGAFDLTFFGGPTGLSVEDFQSFIELYIAYFNRAPDAVGLNFWGTAFAKGTTLSEMATLFVDQDETKATYPPGTAFDVFAEAVYNNVLGRTPDQAGFDFWVGLLETGAVSRDAFILEVLRGAKSELDHSQGEDFVAQQLLDRAYLATKTDIGTYFAVTKGMSNVSNATDAMALFDGSQSSKDAAVAAIDAYHIAALDPVSGAFLMPVVGVLDDPFAIA</sequence>
<evidence type="ECO:0000259" key="2">
    <source>
        <dbReference type="Pfam" id="PF13946"/>
    </source>
</evidence>
<dbReference type="RefSeq" id="WP_025049921.1">
    <property type="nucleotide sequence ID" value="NZ_QBKU01000015.1"/>
</dbReference>
<evidence type="ECO:0000313" key="4">
    <source>
        <dbReference type="Proteomes" id="UP000244092"/>
    </source>
</evidence>
<dbReference type="OrthoDB" id="9795675at2"/>
<name>A0A2T6C8V3_9RHOB</name>
<dbReference type="SUPFAM" id="SSF51120">
    <property type="entry name" value="beta-Roll"/>
    <property type="match status" value="1"/>
</dbReference>
<evidence type="ECO:0000313" key="3">
    <source>
        <dbReference type="EMBL" id="PTX64754.1"/>
    </source>
</evidence>
<dbReference type="GO" id="GO:0005509">
    <property type="term" value="F:calcium ion binding"/>
    <property type="evidence" value="ECO:0007669"/>
    <property type="project" value="InterPro"/>
</dbReference>
<evidence type="ECO:0000256" key="1">
    <source>
        <dbReference type="SAM" id="MobiDB-lite"/>
    </source>
</evidence>
<dbReference type="InterPro" id="IPR018511">
    <property type="entry name" value="Hemolysin-typ_Ca-bd_CS"/>
</dbReference>
<dbReference type="EMBL" id="QBKU01000015">
    <property type="protein sequence ID" value="PTX64754.1"/>
    <property type="molecule type" value="Genomic_DNA"/>
</dbReference>
<dbReference type="Gene3D" id="3.90.132.10">
    <property type="entry name" value="Leishmanolysin , domain 2"/>
    <property type="match status" value="1"/>
</dbReference>
<feature type="region of interest" description="Disordered" evidence="1">
    <location>
        <begin position="1"/>
        <end position="22"/>
    </location>
</feature>